<evidence type="ECO:0000256" key="8">
    <source>
        <dbReference type="ARBA" id="ARBA00023210"/>
    </source>
</evidence>
<evidence type="ECO:0000313" key="12">
    <source>
        <dbReference type="EMBL" id="PWQ94842.1"/>
    </source>
</evidence>
<feature type="domain" description="EngB-type G" evidence="11">
    <location>
        <begin position="24"/>
        <end position="198"/>
    </location>
</feature>
<evidence type="ECO:0000256" key="4">
    <source>
        <dbReference type="ARBA" id="ARBA00022723"/>
    </source>
</evidence>
<evidence type="ECO:0000256" key="3">
    <source>
        <dbReference type="ARBA" id="ARBA00022618"/>
    </source>
</evidence>
<comment type="caution">
    <text evidence="12">The sequence shown here is derived from an EMBL/GenBank/DDBJ whole genome shotgun (WGS) entry which is preliminary data.</text>
</comment>
<evidence type="ECO:0000256" key="1">
    <source>
        <dbReference type="ARBA" id="ARBA00001946"/>
    </source>
</evidence>
<evidence type="ECO:0000256" key="7">
    <source>
        <dbReference type="ARBA" id="ARBA00023134"/>
    </source>
</evidence>
<accession>A0A317CFA5</accession>
<keyword evidence="3 10" id="KW-0132">Cell division</keyword>
<dbReference type="InterPro" id="IPR019987">
    <property type="entry name" value="GTP-bd_ribosome_bio_YsxC"/>
</dbReference>
<evidence type="ECO:0000256" key="9">
    <source>
        <dbReference type="ARBA" id="ARBA00023306"/>
    </source>
</evidence>
<dbReference type="PANTHER" id="PTHR11649:SF13">
    <property type="entry name" value="ENGB-TYPE G DOMAIN-CONTAINING PROTEIN"/>
    <property type="match status" value="1"/>
</dbReference>
<dbReference type="RefSeq" id="WP_109824045.1">
    <property type="nucleotide sequence ID" value="NZ_QGKL01000038.1"/>
</dbReference>
<keyword evidence="6" id="KW-0460">Magnesium</keyword>
<dbReference type="SUPFAM" id="SSF52540">
    <property type="entry name" value="P-loop containing nucleoside triphosphate hydrolases"/>
    <property type="match status" value="1"/>
</dbReference>
<keyword evidence="13" id="KW-1185">Reference proteome</keyword>
<dbReference type="GO" id="GO:0046872">
    <property type="term" value="F:metal ion binding"/>
    <property type="evidence" value="ECO:0007669"/>
    <property type="project" value="UniProtKB-KW"/>
</dbReference>
<reference evidence="12 13" key="1">
    <citation type="submission" date="2018-05" db="EMBL/GenBank/DDBJ databases">
        <title>Leucothrix arctica sp. nov., isolated from Arctic seawater.</title>
        <authorList>
            <person name="Choi A."/>
            <person name="Baek K."/>
        </authorList>
    </citation>
    <scope>NUCLEOTIDE SEQUENCE [LARGE SCALE GENOMIC DNA]</scope>
    <source>
        <strain evidence="12 13">IMCC9719</strain>
    </source>
</reference>
<dbReference type="InterPro" id="IPR027417">
    <property type="entry name" value="P-loop_NTPase"/>
</dbReference>
<keyword evidence="7 10" id="KW-0342">GTP-binding</keyword>
<evidence type="ECO:0000256" key="6">
    <source>
        <dbReference type="ARBA" id="ARBA00022842"/>
    </source>
</evidence>
<dbReference type="InterPro" id="IPR006073">
    <property type="entry name" value="GTP-bd"/>
</dbReference>
<evidence type="ECO:0000256" key="5">
    <source>
        <dbReference type="ARBA" id="ARBA00022741"/>
    </source>
</evidence>
<dbReference type="Pfam" id="PF01926">
    <property type="entry name" value="MMR_HSR1"/>
    <property type="match status" value="1"/>
</dbReference>
<organism evidence="12 13">
    <name type="scientific">Leucothrix arctica</name>
    <dbReference type="NCBI Taxonomy" id="1481894"/>
    <lineage>
        <taxon>Bacteria</taxon>
        <taxon>Pseudomonadati</taxon>
        <taxon>Pseudomonadota</taxon>
        <taxon>Gammaproteobacteria</taxon>
        <taxon>Thiotrichales</taxon>
        <taxon>Thiotrichaceae</taxon>
        <taxon>Leucothrix</taxon>
    </lineage>
</organism>
<keyword evidence="5 10" id="KW-0547">Nucleotide-binding</keyword>
<proteinExistence type="inferred from homology"/>
<protein>
    <recommendedName>
        <fullName evidence="10">Probable GTP-binding protein EngB</fullName>
    </recommendedName>
</protein>
<dbReference type="GO" id="GO:0005829">
    <property type="term" value="C:cytosol"/>
    <property type="evidence" value="ECO:0007669"/>
    <property type="project" value="TreeGrafter"/>
</dbReference>
<dbReference type="Gene3D" id="3.40.50.300">
    <property type="entry name" value="P-loop containing nucleotide triphosphate hydrolases"/>
    <property type="match status" value="1"/>
</dbReference>
<dbReference type="CDD" id="cd01876">
    <property type="entry name" value="YihA_EngB"/>
    <property type="match status" value="1"/>
</dbReference>
<gene>
    <name evidence="10" type="primary">engB</name>
    <name evidence="12" type="ORF">DKT75_13905</name>
</gene>
<comment type="similarity">
    <text evidence="2 10">Belongs to the TRAFAC class TrmE-Era-EngA-EngB-Septin-like GTPase superfamily. EngB GTPase family.</text>
</comment>
<keyword evidence="9 10" id="KW-0131">Cell cycle</keyword>
<dbReference type="PROSITE" id="PS51706">
    <property type="entry name" value="G_ENGB"/>
    <property type="match status" value="1"/>
</dbReference>
<dbReference type="GO" id="GO:0000917">
    <property type="term" value="P:division septum assembly"/>
    <property type="evidence" value="ECO:0007669"/>
    <property type="project" value="UniProtKB-KW"/>
</dbReference>
<dbReference type="HAMAP" id="MF_00321">
    <property type="entry name" value="GTPase_EngB"/>
    <property type="match status" value="1"/>
</dbReference>
<evidence type="ECO:0000313" key="13">
    <source>
        <dbReference type="Proteomes" id="UP000245506"/>
    </source>
</evidence>
<evidence type="ECO:0000256" key="10">
    <source>
        <dbReference type="HAMAP-Rule" id="MF_00321"/>
    </source>
</evidence>
<dbReference type="GO" id="GO:0005525">
    <property type="term" value="F:GTP binding"/>
    <property type="evidence" value="ECO:0007669"/>
    <property type="project" value="UniProtKB-UniRule"/>
</dbReference>
<dbReference type="PANTHER" id="PTHR11649">
    <property type="entry name" value="MSS1/TRME-RELATED GTP-BINDING PROTEIN"/>
    <property type="match status" value="1"/>
</dbReference>
<evidence type="ECO:0000259" key="11">
    <source>
        <dbReference type="PROSITE" id="PS51706"/>
    </source>
</evidence>
<comment type="cofactor">
    <cofactor evidence="1">
        <name>Mg(2+)</name>
        <dbReference type="ChEBI" id="CHEBI:18420"/>
    </cofactor>
</comment>
<dbReference type="Proteomes" id="UP000245506">
    <property type="component" value="Unassembled WGS sequence"/>
</dbReference>
<dbReference type="EMBL" id="QGKL01000038">
    <property type="protein sequence ID" value="PWQ94842.1"/>
    <property type="molecule type" value="Genomic_DNA"/>
</dbReference>
<evidence type="ECO:0000256" key="2">
    <source>
        <dbReference type="ARBA" id="ARBA00009638"/>
    </source>
</evidence>
<dbReference type="NCBIfam" id="TIGR03598">
    <property type="entry name" value="GTPase_YsxC"/>
    <property type="match status" value="1"/>
</dbReference>
<sequence>MASIYRDARFLTSANTSNTLPPEQGFEVAFAGRSNSGKSSTLNCLCEQKALARVSKTPGRTQLINFFALKDGNSLVDLPGYGYAKVPEAIKIEWQKFIESYMNGRGNLAGLVIIMDIRHPMRDYDHVMLEWAESRQLPVHIILNKSDKLKRGLMMKSLLETKKALKDYDLPVTVQAFSSLKKVGLEEFTEQLDSWFYPTQDDAQDEETVVEE</sequence>
<keyword evidence="4" id="KW-0479">Metal-binding</keyword>
<keyword evidence="8 10" id="KW-0717">Septation</keyword>
<comment type="function">
    <text evidence="10">Necessary for normal cell division and for the maintenance of normal septation.</text>
</comment>
<dbReference type="OrthoDB" id="9804921at2"/>
<dbReference type="InterPro" id="IPR030393">
    <property type="entry name" value="G_ENGB_dom"/>
</dbReference>
<dbReference type="AlphaFoldDB" id="A0A317CFA5"/>
<name>A0A317CFA5_9GAMM</name>
<dbReference type="FunFam" id="3.40.50.300:FF:000098">
    <property type="entry name" value="Probable GTP-binding protein EngB"/>
    <property type="match status" value="1"/>
</dbReference>